<keyword evidence="6" id="KW-0496">Mitochondrion</keyword>
<evidence type="ECO:0000256" key="4">
    <source>
        <dbReference type="ARBA" id="ARBA00022801"/>
    </source>
</evidence>
<protein>
    <recommendedName>
        <fullName evidence="5">GIY-YIG domain-containing protein</fullName>
    </recommendedName>
</protein>
<dbReference type="Pfam" id="PF07460">
    <property type="entry name" value="NUMOD3"/>
    <property type="match status" value="2"/>
</dbReference>
<dbReference type="InterPro" id="IPR003611">
    <property type="entry name" value="NUMOD3"/>
</dbReference>
<keyword evidence="2" id="KW-0540">Nuclease</keyword>
<keyword evidence="4" id="KW-0378">Hydrolase</keyword>
<dbReference type="GO" id="GO:0004519">
    <property type="term" value="F:endonuclease activity"/>
    <property type="evidence" value="ECO:0007669"/>
    <property type="project" value="UniProtKB-KW"/>
</dbReference>
<accession>A0A411NIM3</accession>
<evidence type="ECO:0000256" key="1">
    <source>
        <dbReference type="ARBA" id="ARBA00010045"/>
    </source>
</evidence>
<dbReference type="InterPro" id="IPR010896">
    <property type="entry name" value="NUMOD1"/>
</dbReference>
<dbReference type="SUPFAM" id="SSF82771">
    <property type="entry name" value="GIY-YIG endonuclease"/>
    <property type="match status" value="1"/>
</dbReference>
<dbReference type="InterPro" id="IPR035901">
    <property type="entry name" value="GIY-YIG_endonuc_sf"/>
</dbReference>
<dbReference type="EMBL" id="MK202802">
    <property type="protein sequence ID" value="QBF44561.1"/>
    <property type="molecule type" value="Genomic_DNA"/>
</dbReference>
<dbReference type="GO" id="GO:0003677">
    <property type="term" value="F:DNA binding"/>
    <property type="evidence" value="ECO:0007669"/>
    <property type="project" value="InterPro"/>
</dbReference>
<dbReference type="SMART" id="SM00465">
    <property type="entry name" value="GIYc"/>
    <property type="match status" value="1"/>
</dbReference>
<dbReference type="SUPFAM" id="SSF64496">
    <property type="entry name" value="DNA-binding domain of intron-encoded endonucleases"/>
    <property type="match status" value="2"/>
</dbReference>
<proteinExistence type="predicted"/>
<dbReference type="GO" id="GO:0016787">
    <property type="term" value="F:hydrolase activity"/>
    <property type="evidence" value="ECO:0007669"/>
    <property type="project" value="UniProtKB-KW"/>
</dbReference>
<dbReference type="PROSITE" id="PS50164">
    <property type="entry name" value="GIY_YIG"/>
    <property type="match status" value="1"/>
</dbReference>
<evidence type="ECO:0000313" key="6">
    <source>
        <dbReference type="EMBL" id="QBF44561.1"/>
    </source>
</evidence>
<evidence type="ECO:0000256" key="2">
    <source>
        <dbReference type="ARBA" id="ARBA00022722"/>
    </source>
</evidence>
<dbReference type="Pfam" id="PF07453">
    <property type="entry name" value="NUMOD1"/>
    <property type="match status" value="1"/>
</dbReference>
<name>A0A411NIM3_ASPPE</name>
<dbReference type="RefSeq" id="YP_009573150.1">
    <property type="nucleotide sequence ID" value="NC_041427.1"/>
</dbReference>
<dbReference type="InterPro" id="IPR006350">
    <property type="entry name" value="Intron_endoG1"/>
</dbReference>
<reference evidence="6" key="1">
    <citation type="submission" date="2018-11" db="EMBL/GenBank/DDBJ databases">
        <title>Complete mitochondrial genome sequence of a xerophilic fungus, Aspergillus pseudoglaucus.</title>
        <authorList>
            <person name="Park J."/>
            <person name="Kwon W."/>
            <person name="Mageswari A."/>
            <person name="Heo I.-B."/>
            <person name="Han K."/>
            <person name="Hong S.-B."/>
        </authorList>
    </citation>
    <scope>NUCLEOTIDE SEQUENCE</scope>
</reference>
<comment type="similarity">
    <text evidence="1">To endonucleases of group I introns of fungi and phage.</text>
</comment>
<evidence type="ECO:0000256" key="3">
    <source>
        <dbReference type="ARBA" id="ARBA00022759"/>
    </source>
</evidence>
<dbReference type="InterPro" id="IPR000305">
    <property type="entry name" value="GIY-YIG_endonuc"/>
</dbReference>
<organism evidence="6">
    <name type="scientific">Aspergillus pseudoglaucus</name>
    <name type="common">Eurotium repens</name>
    <dbReference type="NCBI Taxonomy" id="1405805"/>
    <lineage>
        <taxon>Eukaryota</taxon>
        <taxon>Fungi</taxon>
        <taxon>Dikarya</taxon>
        <taxon>Ascomycota</taxon>
        <taxon>Pezizomycotina</taxon>
        <taxon>Eurotiomycetes</taxon>
        <taxon>Eurotiomycetidae</taxon>
        <taxon>Eurotiales</taxon>
        <taxon>Aspergillaceae</taxon>
        <taxon>Aspergillus</taxon>
        <taxon>Aspergillus subgen. Aspergillus</taxon>
    </lineage>
</organism>
<keyword evidence="3" id="KW-0255">Endonuclease</keyword>
<sequence>MKSYNSVIPKIRSNSLFTNILPNYVSKVGKRYHSSSSNSDKDTELMPIPLFIINNLSKESVKSFRNELVNKGGVYSFMNTINGRQYIGSAKDLYLRLNEHLDNRKSNNALQDALKKYGLDKFNFCIYEYFSYKNKSISDKALTDLESEYISKFKFDTLYNFKAIATSMLGYKHTEDARKKMIEFYKDKENHPMFGKKHSEEALALISKPGKLNPMFGKKHREETKSLISKRMSKHSSGVGIFDLNDNLISKFNNNAELARHLDISRVTVGKYLNNGLIYNNIYRFKVISE</sequence>
<dbReference type="NCBIfam" id="TIGR01453">
    <property type="entry name" value="grpIintron_endo"/>
    <property type="match status" value="1"/>
</dbReference>
<geneLocation type="mitochondrion" evidence="6"/>
<gene>
    <name evidence="6" type="primary">orf290</name>
</gene>
<dbReference type="SMART" id="SM00496">
    <property type="entry name" value="IENR2"/>
    <property type="match status" value="3"/>
</dbReference>
<dbReference type="SMART" id="SM00497">
    <property type="entry name" value="IENR1"/>
    <property type="match status" value="1"/>
</dbReference>
<dbReference type="AlphaFoldDB" id="A0A411NIM3"/>
<dbReference type="InterPro" id="IPR003647">
    <property type="entry name" value="Intron_nuc_1_rpt"/>
</dbReference>
<dbReference type="Pfam" id="PF01541">
    <property type="entry name" value="GIY-YIG"/>
    <property type="match status" value="1"/>
</dbReference>
<feature type="domain" description="GIY-YIG" evidence="5">
    <location>
        <begin position="70"/>
        <end position="161"/>
    </location>
</feature>
<dbReference type="GeneID" id="39695819"/>
<evidence type="ECO:0000259" key="5">
    <source>
        <dbReference type="PROSITE" id="PS50164"/>
    </source>
</evidence>
<dbReference type="Gene3D" id="3.40.1440.10">
    <property type="entry name" value="GIY-YIG endonuclease"/>
    <property type="match status" value="1"/>
</dbReference>